<feature type="transmembrane region" description="Helical" evidence="1">
    <location>
        <begin position="182"/>
        <end position="202"/>
    </location>
</feature>
<gene>
    <name evidence="2" type="ORF">GCM10007100_01030</name>
</gene>
<feature type="transmembrane region" description="Helical" evidence="1">
    <location>
        <begin position="79"/>
        <end position="97"/>
    </location>
</feature>
<reference evidence="2" key="2">
    <citation type="submission" date="2020-09" db="EMBL/GenBank/DDBJ databases">
        <authorList>
            <person name="Sun Q."/>
            <person name="Kim S."/>
        </authorList>
    </citation>
    <scope>NUCLEOTIDE SEQUENCE</scope>
    <source>
        <strain evidence="2">KCTC 12988</strain>
    </source>
</reference>
<dbReference type="EMBL" id="BMXI01000001">
    <property type="protein sequence ID" value="GHC40377.1"/>
    <property type="molecule type" value="Genomic_DNA"/>
</dbReference>
<protein>
    <submittedName>
        <fullName evidence="2">Uncharacterized protein</fullName>
    </submittedName>
</protein>
<keyword evidence="1" id="KW-0812">Transmembrane</keyword>
<dbReference type="AlphaFoldDB" id="A0A918WFC2"/>
<dbReference type="Proteomes" id="UP000644507">
    <property type="component" value="Unassembled WGS sequence"/>
</dbReference>
<sequence>MALSLEKDRPNWLGTLASSALVGLGSVLVLFPAWLPRASASGLDLENSAVELLQLALLLVSMAILLAAAAHAGRFRPIYQALGLGCLAATIGEVPWLDDFLPFDKDWLLVPTLGAIGYLFIKNPRETLRFIGLSARHPASGFIAAALILIYVFANFIGSRAFWEASLEGEVPPGLPQICSAYLELLACYFIFVGVIGFTLPLRRGKDNL</sequence>
<evidence type="ECO:0000313" key="3">
    <source>
        <dbReference type="Proteomes" id="UP000644507"/>
    </source>
</evidence>
<proteinExistence type="predicted"/>
<accession>A0A918WFC2</accession>
<feature type="transmembrane region" description="Helical" evidence="1">
    <location>
        <begin position="55"/>
        <end position="72"/>
    </location>
</feature>
<organism evidence="2 3">
    <name type="scientific">Roseibacillus persicicus</name>
    <dbReference type="NCBI Taxonomy" id="454148"/>
    <lineage>
        <taxon>Bacteria</taxon>
        <taxon>Pseudomonadati</taxon>
        <taxon>Verrucomicrobiota</taxon>
        <taxon>Verrucomicrobiia</taxon>
        <taxon>Verrucomicrobiales</taxon>
        <taxon>Verrucomicrobiaceae</taxon>
        <taxon>Roseibacillus</taxon>
    </lineage>
</organism>
<evidence type="ECO:0000256" key="1">
    <source>
        <dbReference type="SAM" id="Phobius"/>
    </source>
</evidence>
<keyword evidence="3" id="KW-1185">Reference proteome</keyword>
<evidence type="ECO:0000313" key="2">
    <source>
        <dbReference type="EMBL" id="GHC40377.1"/>
    </source>
</evidence>
<feature type="transmembrane region" description="Helical" evidence="1">
    <location>
        <begin position="103"/>
        <end position="121"/>
    </location>
</feature>
<comment type="caution">
    <text evidence="2">The sequence shown here is derived from an EMBL/GenBank/DDBJ whole genome shotgun (WGS) entry which is preliminary data.</text>
</comment>
<reference evidence="2" key="1">
    <citation type="journal article" date="2014" name="Int. J. Syst. Evol. Microbiol.">
        <title>Complete genome sequence of Corynebacterium casei LMG S-19264T (=DSM 44701T), isolated from a smear-ripened cheese.</title>
        <authorList>
            <consortium name="US DOE Joint Genome Institute (JGI-PGF)"/>
            <person name="Walter F."/>
            <person name="Albersmeier A."/>
            <person name="Kalinowski J."/>
            <person name="Ruckert C."/>
        </authorList>
    </citation>
    <scope>NUCLEOTIDE SEQUENCE</scope>
    <source>
        <strain evidence="2">KCTC 12988</strain>
    </source>
</reference>
<name>A0A918WFC2_9BACT</name>
<feature type="transmembrane region" description="Helical" evidence="1">
    <location>
        <begin position="12"/>
        <end position="35"/>
    </location>
</feature>
<keyword evidence="1" id="KW-0472">Membrane</keyword>
<feature type="transmembrane region" description="Helical" evidence="1">
    <location>
        <begin position="142"/>
        <end position="162"/>
    </location>
</feature>
<keyword evidence="1" id="KW-1133">Transmembrane helix</keyword>